<accession>A0AAV3T4D3</accession>
<dbReference type="Pfam" id="PF18545">
    <property type="entry name" value="HalOD1"/>
    <property type="match status" value="1"/>
</dbReference>
<dbReference type="RefSeq" id="WP_343772121.1">
    <property type="nucleotide sequence ID" value="NZ_BAAADV010000001.1"/>
</dbReference>
<gene>
    <name evidence="2" type="ORF">GCM10009020_03650</name>
</gene>
<comment type="caution">
    <text evidence="2">The sequence shown here is derived from an EMBL/GenBank/DDBJ whole genome shotgun (WGS) entry which is preliminary data.</text>
</comment>
<evidence type="ECO:0000313" key="3">
    <source>
        <dbReference type="Proteomes" id="UP001500420"/>
    </source>
</evidence>
<reference evidence="2 3" key="1">
    <citation type="journal article" date="2019" name="Int. J. Syst. Evol. Microbiol.">
        <title>The Global Catalogue of Microorganisms (GCM) 10K type strain sequencing project: providing services to taxonomists for standard genome sequencing and annotation.</title>
        <authorList>
            <consortium name="The Broad Institute Genomics Platform"/>
            <consortium name="The Broad Institute Genome Sequencing Center for Infectious Disease"/>
            <person name="Wu L."/>
            <person name="Ma J."/>
        </authorList>
    </citation>
    <scope>NUCLEOTIDE SEQUENCE [LARGE SCALE GENOMIC DNA]</scope>
    <source>
        <strain evidence="2 3">JCM 16328</strain>
    </source>
</reference>
<protein>
    <recommendedName>
        <fullName evidence="1">Halobacterial output domain-containing protein</fullName>
    </recommendedName>
</protein>
<dbReference type="EMBL" id="BAAADV010000001">
    <property type="protein sequence ID" value="GAA0662436.1"/>
    <property type="molecule type" value="Genomic_DNA"/>
</dbReference>
<keyword evidence="3" id="KW-1185">Reference proteome</keyword>
<evidence type="ECO:0000313" key="2">
    <source>
        <dbReference type="EMBL" id="GAA0662436.1"/>
    </source>
</evidence>
<dbReference type="AlphaFoldDB" id="A0AAV3T4D3"/>
<dbReference type="Proteomes" id="UP001500420">
    <property type="component" value="Unassembled WGS sequence"/>
</dbReference>
<dbReference type="InterPro" id="IPR040624">
    <property type="entry name" value="HalOD1"/>
</dbReference>
<sequence length="87" mass="9079">MQLLVNAADDRTGTDDDLPIDARIAEAVAEAKGVDALDLDPMYGVIDPDALDAAVRSMGPEGSVAFEYEGVSVTVTGDGRIDVDRPS</sequence>
<name>A0AAV3T4D3_9EURY</name>
<feature type="domain" description="Halobacterial output" evidence="1">
    <location>
        <begin position="19"/>
        <end position="84"/>
    </location>
</feature>
<proteinExistence type="predicted"/>
<evidence type="ECO:0000259" key="1">
    <source>
        <dbReference type="Pfam" id="PF18545"/>
    </source>
</evidence>
<organism evidence="2 3">
    <name type="scientific">Natronoarchaeum mannanilyticum</name>
    <dbReference type="NCBI Taxonomy" id="926360"/>
    <lineage>
        <taxon>Archaea</taxon>
        <taxon>Methanobacteriati</taxon>
        <taxon>Methanobacteriota</taxon>
        <taxon>Stenosarchaea group</taxon>
        <taxon>Halobacteria</taxon>
        <taxon>Halobacteriales</taxon>
        <taxon>Natronoarchaeaceae</taxon>
    </lineage>
</organism>